<organism evidence="2 3">
    <name type="scientific">Tritrichomonas foetus</name>
    <dbReference type="NCBI Taxonomy" id="1144522"/>
    <lineage>
        <taxon>Eukaryota</taxon>
        <taxon>Metamonada</taxon>
        <taxon>Parabasalia</taxon>
        <taxon>Tritrichomonadida</taxon>
        <taxon>Tritrichomonadidae</taxon>
        <taxon>Tritrichomonas</taxon>
    </lineage>
</organism>
<name>A0A1J4JFH5_9EUKA</name>
<protein>
    <recommendedName>
        <fullName evidence="4">Tubby C-terminal domain-containing protein</fullName>
    </recommendedName>
</protein>
<evidence type="ECO:0000313" key="3">
    <source>
        <dbReference type="Proteomes" id="UP000179807"/>
    </source>
</evidence>
<dbReference type="AlphaFoldDB" id="A0A1J4JFH5"/>
<dbReference type="Proteomes" id="UP000179807">
    <property type="component" value="Unassembled WGS sequence"/>
</dbReference>
<dbReference type="Gene3D" id="3.20.90.10">
    <property type="entry name" value="Tubby Protein, Chain A"/>
    <property type="match status" value="1"/>
</dbReference>
<evidence type="ECO:0000313" key="2">
    <source>
        <dbReference type="EMBL" id="OHS97864.1"/>
    </source>
</evidence>
<keyword evidence="3" id="KW-1185">Reference proteome</keyword>
<accession>A0A1J4JFH5</accession>
<proteinExistence type="predicted"/>
<dbReference type="RefSeq" id="XP_068351001.1">
    <property type="nucleotide sequence ID" value="XM_068510497.1"/>
</dbReference>
<comment type="caution">
    <text evidence="2">The sequence shown here is derived from an EMBL/GenBank/DDBJ whole genome shotgun (WGS) entry which is preliminary data.</text>
</comment>
<dbReference type="EMBL" id="MLAK01001090">
    <property type="protein sequence ID" value="OHS97864.1"/>
    <property type="molecule type" value="Genomic_DNA"/>
</dbReference>
<gene>
    <name evidence="2" type="ORF">TRFO_35852</name>
</gene>
<feature type="compositionally biased region" description="Low complexity" evidence="1">
    <location>
        <begin position="34"/>
        <end position="44"/>
    </location>
</feature>
<sequence>MRRGSSPRRPYPIRRGGPRGGISRTPVPKRGRVFIDFSDSQTDSDTSDDDIKVVEVKKTSDSKPLLFSDSEEEDTYSNSPPYIKPKPTTKKNEQDWNSKSIRPVKPSQAPDRNSSNPRRHTLQSKGENFDLFNDINNKSLNENSEKPNNVSMNNNLMVYTNENEIGIHENSQRKSDKIISDGENEDNFIIPSNEYKNDKNNTQTNENNIRNRVDWDFSTIDANPFHVFTVVRNKKKFSKQKLRLLENNIEKYQSIDKKRGKKIIHLIYNESSVDPSIPKFAGFVRSCKKDSLFTFYSTKLKDDRDNREGELFGLCFSKDSNNQQSVDVVIPMFGDPHYPITQRVSLGQMAKSGILEFPNNSKFIKLISKEIGEGIGQEFGSSFYQDSIKNVVLIEPTTNNVVFILLRSNKEIFNMKVRPPLTDVQGYALAISMIKHKI</sequence>
<feature type="compositionally biased region" description="Polar residues" evidence="1">
    <location>
        <begin position="134"/>
        <end position="151"/>
    </location>
</feature>
<dbReference type="GeneID" id="94845201"/>
<feature type="region of interest" description="Disordered" evidence="1">
    <location>
        <begin position="1"/>
        <end position="151"/>
    </location>
</feature>
<reference evidence="2" key="1">
    <citation type="submission" date="2016-10" db="EMBL/GenBank/DDBJ databases">
        <authorList>
            <person name="Benchimol M."/>
            <person name="Almeida L.G."/>
            <person name="Vasconcelos A.T."/>
            <person name="Perreira-Neves A."/>
            <person name="Rosa I.A."/>
            <person name="Tasca T."/>
            <person name="Bogo M.R."/>
            <person name="de Souza W."/>
        </authorList>
    </citation>
    <scope>NUCLEOTIDE SEQUENCE [LARGE SCALE GENOMIC DNA]</scope>
    <source>
        <strain evidence="2">K</strain>
    </source>
</reference>
<dbReference type="InterPro" id="IPR025659">
    <property type="entry name" value="Tubby-like_C"/>
</dbReference>
<evidence type="ECO:0008006" key="4">
    <source>
        <dbReference type="Google" id="ProtNLM"/>
    </source>
</evidence>
<dbReference type="VEuPathDB" id="TrichDB:TRFO_35852"/>
<evidence type="ECO:0000256" key="1">
    <source>
        <dbReference type="SAM" id="MobiDB-lite"/>
    </source>
</evidence>
<feature type="compositionally biased region" description="Basic and acidic residues" evidence="1">
    <location>
        <begin position="49"/>
        <end position="61"/>
    </location>
</feature>